<dbReference type="Pfam" id="PF03466">
    <property type="entry name" value="LysR_substrate"/>
    <property type="match status" value="1"/>
</dbReference>
<dbReference type="InterPro" id="IPR005119">
    <property type="entry name" value="LysR_subst-bd"/>
</dbReference>
<dbReference type="PANTHER" id="PTHR30346:SF26">
    <property type="entry name" value="HYDROGEN PEROXIDE-INDUCIBLE GENES ACTIVATOR"/>
    <property type="match status" value="1"/>
</dbReference>
<dbReference type="InterPro" id="IPR000847">
    <property type="entry name" value="LysR_HTH_N"/>
</dbReference>
<evidence type="ECO:0000256" key="1">
    <source>
        <dbReference type="ARBA" id="ARBA00009437"/>
    </source>
</evidence>
<dbReference type="AlphaFoldDB" id="A0A0K1PH60"/>
<evidence type="ECO:0000259" key="6">
    <source>
        <dbReference type="PROSITE" id="PS50931"/>
    </source>
</evidence>
<comment type="similarity">
    <text evidence="1">Belongs to the LysR transcriptional regulatory family.</text>
</comment>
<dbReference type="GO" id="GO:0003700">
    <property type="term" value="F:DNA-binding transcription factor activity"/>
    <property type="evidence" value="ECO:0007669"/>
    <property type="project" value="InterPro"/>
</dbReference>
<protein>
    <submittedName>
        <fullName evidence="7">Hydrogen peroxide-inducible activator</fullName>
    </submittedName>
</protein>
<keyword evidence="3" id="KW-0238">DNA-binding</keyword>
<name>A0A0K1PH60_9BACT</name>
<dbReference type="CDD" id="cd08411">
    <property type="entry name" value="PBP2_OxyR"/>
    <property type="match status" value="1"/>
</dbReference>
<dbReference type="GO" id="GO:0032993">
    <property type="term" value="C:protein-DNA complex"/>
    <property type="evidence" value="ECO:0007669"/>
    <property type="project" value="TreeGrafter"/>
</dbReference>
<keyword evidence="5" id="KW-0804">Transcription</keyword>
<sequence>MTMDFTHLPFTLRQLQYAVAVADERSFRRAAEACHVSQPSLSAQVAELEGALGVQLFERDRTGVLLTQAGEALVERSRRLLVEARDVGELARRFVDPLSGMLRFGVIPTLGPYLLPEIVPGLRKAFPKLTLLWTEAKTGSIVEALGRGELDVAILAREAELGDLEHVELSVDPFVLAAPRGHRLSRAKGPVSIDELAGERVLLLDDGHCFRDQALSFCSSARLDELNFRATSLPTLVQMVASGLGVTLLPAIAVATETRGLRLAVREIASPAPGRTIVLAWRRRSPFGHAFGSIAERLRESLAA</sequence>
<reference evidence="7 8" key="1">
    <citation type="submission" date="2015-08" db="EMBL/GenBank/DDBJ databases">
        <authorList>
            <person name="Babu N.S."/>
            <person name="Beckwith C.J."/>
            <person name="Beseler K.G."/>
            <person name="Brison A."/>
            <person name="Carone J.V."/>
            <person name="Caskin T.P."/>
            <person name="Diamond M."/>
            <person name="Durham M.E."/>
            <person name="Foxe J.M."/>
            <person name="Go M."/>
            <person name="Henderson B.A."/>
            <person name="Jones I.B."/>
            <person name="McGettigan J.A."/>
            <person name="Micheletti S.J."/>
            <person name="Nasrallah M.E."/>
            <person name="Ortiz D."/>
            <person name="Piller C.R."/>
            <person name="Privatt S.R."/>
            <person name="Schneider S.L."/>
            <person name="Sharp S."/>
            <person name="Smith T.C."/>
            <person name="Stanton J.D."/>
            <person name="Ullery H.E."/>
            <person name="Wilson R.J."/>
            <person name="Serrano M.G."/>
            <person name="Buck G."/>
            <person name="Lee V."/>
            <person name="Wang Y."/>
            <person name="Carvalho R."/>
            <person name="Voegtly L."/>
            <person name="Shi R."/>
            <person name="Duckworth R."/>
            <person name="Johnson A."/>
            <person name="Loviza R."/>
            <person name="Walstead R."/>
            <person name="Shah Z."/>
            <person name="Kiflezghi M."/>
            <person name="Wade K."/>
            <person name="Ball S.L."/>
            <person name="Bradley K.W."/>
            <person name="Asai D.J."/>
            <person name="Bowman C.A."/>
            <person name="Russell D.A."/>
            <person name="Pope W.H."/>
            <person name="Jacobs-Sera D."/>
            <person name="Hendrix R.W."/>
            <person name="Hatfull G.F."/>
        </authorList>
    </citation>
    <scope>NUCLEOTIDE SEQUENCE [LARGE SCALE GENOMIC DNA]</scope>
    <source>
        <strain evidence="7 8">DSM 27710</strain>
    </source>
</reference>
<dbReference type="Gene3D" id="3.40.190.10">
    <property type="entry name" value="Periplasmic binding protein-like II"/>
    <property type="match status" value="2"/>
</dbReference>
<dbReference type="KEGG" id="vin:AKJ08_2846"/>
<evidence type="ECO:0000256" key="3">
    <source>
        <dbReference type="ARBA" id="ARBA00023125"/>
    </source>
</evidence>
<evidence type="ECO:0000256" key="5">
    <source>
        <dbReference type="ARBA" id="ARBA00023163"/>
    </source>
</evidence>
<dbReference type="Gene3D" id="1.10.10.10">
    <property type="entry name" value="Winged helix-like DNA-binding domain superfamily/Winged helix DNA-binding domain"/>
    <property type="match status" value="1"/>
</dbReference>
<evidence type="ECO:0000313" key="7">
    <source>
        <dbReference type="EMBL" id="AKU92459.1"/>
    </source>
</evidence>
<evidence type="ECO:0000256" key="2">
    <source>
        <dbReference type="ARBA" id="ARBA00023015"/>
    </source>
</evidence>
<dbReference type="PATRIC" id="fig|1391653.3.peg.2965"/>
<evidence type="ECO:0000256" key="4">
    <source>
        <dbReference type="ARBA" id="ARBA00023159"/>
    </source>
</evidence>
<organism evidence="7 8">
    <name type="scientific">Vulgatibacter incomptus</name>
    <dbReference type="NCBI Taxonomy" id="1391653"/>
    <lineage>
        <taxon>Bacteria</taxon>
        <taxon>Pseudomonadati</taxon>
        <taxon>Myxococcota</taxon>
        <taxon>Myxococcia</taxon>
        <taxon>Myxococcales</taxon>
        <taxon>Cystobacterineae</taxon>
        <taxon>Vulgatibacteraceae</taxon>
        <taxon>Vulgatibacter</taxon>
    </lineage>
</organism>
<dbReference type="Pfam" id="PF00126">
    <property type="entry name" value="HTH_1"/>
    <property type="match status" value="1"/>
</dbReference>
<dbReference type="EMBL" id="CP012332">
    <property type="protein sequence ID" value="AKU92459.1"/>
    <property type="molecule type" value="Genomic_DNA"/>
</dbReference>
<feature type="domain" description="HTH lysR-type" evidence="6">
    <location>
        <begin position="10"/>
        <end position="67"/>
    </location>
</feature>
<keyword evidence="8" id="KW-1185">Reference proteome</keyword>
<dbReference type="PROSITE" id="PS50931">
    <property type="entry name" value="HTH_LYSR"/>
    <property type="match status" value="1"/>
</dbReference>
<dbReference type="Proteomes" id="UP000055590">
    <property type="component" value="Chromosome"/>
</dbReference>
<keyword evidence="4" id="KW-0010">Activator</keyword>
<dbReference type="InterPro" id="IPR036390">
    <property type="entry name" value="WH_DNA-bd_sf"/>
</dbReference>
<evidence type="ECO:0000313" key="8">
    <source>
        <dbReference type="Proteomes" id="UP000055590"/>
    </source>
</evidence>
<keyword evidence="2" id="KW-0805">Transcription regulation</keyword>
<dbReference type="SUPFAM" id="SSF46785">
    <property type="entry name" value="Winged helix' DNA-binding domain"/>
    <property type="match status" value="1"/>
</dbReference>
<dbReference type="GO" id="GO:0003677">
    <property type="term" value="F:DNA binding"/>
    <property type="evidence" value="ECO:0007669"/>
    <property type="project" value="UniProtKB-KW"/>
</dbReference>
<dbReference type="STRING" id="1391653.AKJ08_2846"/>
<dbReference type="SUPFAM" id="SSF53850">
    <property type="entry name" value="Periplasmic binding protein-like II"/>
    <property type="match status" value="1"/>
</dbReference>
<dbReference type="OrthoDB" id="9775392at2"/>
<accession>A0A0K1PH60</accession>
<gene>
    <name evidence="7" type="ORF">AKJ08_2846</name>
</gene>
<proteinExistence type="inferred from homology"/>
<dbReference type="FunFam" id="1.10.10.10:FF:000001">
    <property type="entry name" value="LysR family transcriptional regulator"/>
    <property type="match status" value="1"/>
</dbReference>
<dbReference type="InterPro" id="IPR036388">
    <property type="entry name" value="WH-like_DNA-bd_sf"/>
</dbReference>
<dbReference type="PRINTS" id="PR00039">
    <property type="entry name" value="HTHLYSR"/>
</dbReference>
<dbReference type="PANTHER" id="PTHR30346">
    <property type="entry name" value="TRANSCRIPTIONAL DUAL REGULATOR HCAR-RELATED"/>
    <property type="match status" value="1"/>
</dbReference>